<evidence type="ECO:0000259" key="1">
    <source>
        <dbReference type="Pfam" id="PF13966"/>
    </source>
</evidence>
<evidence type="ECO:0000313" key="2">
    <source>
        <dbReference type="EMBL" id="KAL3502751.1"/>
    </source>
</evidence>
<organism evidence="2 3">
    <name type="scientific">Cinchona calisaya</name>
    <dbReference type="NCBI Taxonomy" id="153742"/>
    <lineage>
        <taxon>Eukaryota</taxon>
        <taxon>Viridiplantae</taxon>
        <taxon>Streptophyta</taxon>
        <taxon>Embryophyta</taxon>
        <taxon>Tracheophyta</taxon>
        <taxon>Spermatophyta</taxon>
        <taxon>Magnoliopsida</taxon>
        <taxon>eudicotyledons</taxon>
        <taxon>Gunneridae</taxon>
        <taxon>Pentapetalae</taxon>
        <taxon>asterids</taxon>
        <taxon>lamiids</taxon>
        <taxon>Gentianales</taxon>
        <taxon>Rubiaceae</taxon>
        <taxon>Cinchonoideae</taxon>
        <taxon>Cinchoneae</taxon>
        <taxon>Cinchona</taxon>
    </lineage>
</organism>
<proteinExistence type="predicted"/>
<dbReference type="AlphaFoldDB" id="A0ABD2Y7Q7"/>
<comment type="caution">
    <text evidence="2">The sequence shown here is derived from an EMBL/GenBank/DDBJ whole genome shotgun (WGS) entry which is preliminary data.</text>
</comment>
<dbReference type="Proteomes" id="UP001630127">
    <property type="component" value="Unassembled WGS sequence"/>
</dbReference>
<feature type="domain" description="Reverse transcriptase zinc-binding" evidence="1">
    <location>
        <begin position="15"/>
        <end position="98"/>
    </location>
</feature>
<evidence type="ECO:0000313" key="3">
    <source>
        <dbReference type="Proteomes" id="UP001630127"/>
    </source>
</evidence>
<dbReference type="InterPro" id="IPR026960">
    <property type="entry name" value="RVT-Znf"/>
</dbReference>
<keyword evidence="3" id="KW-1185">Reference proteome</keyword>
<accession>A0ABD2Y7Q7</accession>
<reference evidence="2 3" key="1">
    <citation type="submission" date="2024-11" db="EMBL/GenBank/DDBJ databases">
        <title>A near-complete genome assembly of Cinchona calisaya.</title>
        <authorList>
            <person name="Lian D.C."/>
            <person name="Zhao X.W."/>
            <person name="Wei L."/>
        </authorList>
    </citation>
    <scope>NUCLEOTIDE SEQUENCE [LARGE SCALE GENOMIC DNA]</scope>
    <source>
        <tissue evidence="2">Nenye</tissue>
    </source>
</reference>
<sequence length="211" mass="24076">MKLMNHVGISQHLGFSLSSAFHLVCTKCNTMRPSAFSSGSRIPIKYSILAWKGLNGLLPFDDVLLKLSFHLASKYCYCKSSDTIDHFFIECPVAMRIWEVLESWLGIPRVRASSFQQKLNVWCLHSLASLNGQLVGIIPILVCWHLWGARSAYVFYSKPIFVHQLMSNIRYSLHIFSLERPFEAKEVHHHHLHASYVKIISPTSLAPIRVV</sequence>
<name>A0ABD2Y7Q7_9GENT</name>
<gene>
    <name evidence="2" type="ORF">ACH5RR_037200</name>
</gene>
<dbReference type="EMBL" id="JBJUIK010000015">
    <property type="protein sequence ID" value="KAL3502751.1"/>
    <property type="molecule type" value="Genomic_DNA"/>
</dbReference>
<protein>
    <recommendedName>
        <fullName evidence="1">Reverse transcriptase zinc-binding domain-containing protein</fullName>
    </recommendedName>
</protein>
<dbReference type="Pfam" id="PF13966">
    <property type="entry name" value="zf-RVT"/>
    <property type="match status" value="1"/>
</dbReference>